<evidence type="ECO:0000313" key="16">
    <source>
        <dbReference type="EMBL" id="KAF8394349.1"/>
    </source>
</evidence>
<sequence length="426" mass="48019">MESGLKPLNRTPSMEVLLGKYQLGRLLGRGSFAKVYYAKSLGDGTSVAIKVIDKTKIVSTIMESCIVREVSVMRKLQHPNIIKIHEVMATKTKIFLVMEYARGGELFSKIYRRGRLAEPVARQYFQQLVLALHFCHNNGIAHRDIKPQNLLLDHEGNLKVSDFGLSALPEQLKDGLLHTACGTPAYTAPEVVGRRGYDGAKADAWSCGVILFVFLAGFLPFDDSNLVVMYRKIHRREFQFPSWISKPARRVICRLLDPDPETRMSIEAVMKVDWFKKSFQSKSCISLRELDVTDTKFDPIKTVTNAFHIISMSSGLDLSGLFETTKRKEKRFTSTASAEKIVERMTEIGGELGYSVQRRKGGTMGLEKGRLVLLVEVLEVAPSLFLVEVKVVDGVIEFEEIYWGDLRASLEDIVFAWHNDGMVSEF</sequence>
<dbReference type="SUPFAM" id="SSF56112">
    <property type="entry name" value="Protein kinase-like (PK-like)"/>
    <property type="match status" value="1"/>
</dbReference>
<comment type="catalytic activity">
    <reaction evidence="9">
        <text>L-threonyl-[protein] + ATP = O-phospho-L-threonyl-[protein] + ADP + H(+)</text>
        <dbReference type="Rhea" id="RHEA:46608"/>
        <dbReference type="Rhea" id="RHEA-COMP:11060"/>
        <dbReference type="Rhea" id="RHEA-COMP:11605"/>
        <dbReference type="ChEBI" id="CHEBI:15378"/>
        <dbReference type="ChEBI" id="CHEBI:30013"/>
        <dbReference type="ChEBI" id="CHEBI:30616"/>
        <dbReference type="ChEBI" id="CHEBI:61977"/>
        <dbReference type="ChEBI" id="CHEBI:456216"/>
        <dbReference type="EC" id="2.7.11.1"/>
    </reaction>
</comment>
<evidence type="ECO:0000313" key="17">
    <source>
        <dbReference type="Proteomes" id="UP000655225"/>
    </source>
</evidence>
<dbReference type="PANTHER" id="PTHR43895">
    <property type="entry name" value="CALCIUM/CALMODULIN-DEPENDENT PROTEIN KINASE KINASE-RELATED"/>
    <property type="match status" value="1"/>
</dbReference>
<evidence type="ECO:0000256" key="6">
    <source>
        <dbReference type="ARBA" id="ARBA00022777"/>
    </source>
</evidence>
<keyword evidence="17" id="KW-1185">Reference proteome</keyword>
<dbReference type="SMART" id="SM00220">
    <property type="entry name" value="S_TKc"/>
    <property type="match status" value="1"/>
</dbReference>
<name>A0A834YRX1_TETSI</name>
<dbReference type="FunFam" id="3.30.310.80:FF:000005">
    <property type="entry name" value="Non-specific serine/threonine protein kinase"/>
    <property type="match status" value="1"/>
</dbReference>
<dbReference type="OrthoDB" id="193931at2759"/>
<evidence type="ECO:0000256" key="1">
    <source>
        <dbReference type="ARBA" id="ARBA00006234"/>
    </source>
</evidence>
<evidence type="ECO:0000259" key="15">
    <source>
        <dbReference type="PROSITE" id="PS50816"/>
    </source>
</evidence>
<comment type="caution">
    <text evidence="16">The sequence shown here is derived from an EMBL/GenBank/DDBJ whole genome shotgun (WGS) entry which is preliminary data.</text>
</comment>
<dbReference type="PROSITE" id="PS50011">
    <property type="entry name" value="PROTEIN_KINASE_DOM"/>
    <property type="match status" value="1"/>
</dbReference>
<keyword evidence="3 13" id="KW-0723">Serine/threonine-protein kinase</keyword>
<evidence type="ECO:0000256" key="3">
    <source>
        <dbReference type="ARBA" id="ARBA00022527"/>
    </source>
</evidence>
<protein>
    <recommendedName>
        <fullName evidence="2">non-specific serine/threonine protein kinase</fullName>
        <ecNumber evidence="2">2.7.11.1</ecNumber>
    </recommendedName>
</protein>
<dbReference type="EMBL" id="JABCRI010000014">
    <property type="protein sequence ID" value="KAF8394349.1"/>
    <property type="molecule type" value="Genomic_DNA"/>
</dbReference>
<evidence type="ECO:0000256" key="10">
    <source>
        <dbReference type="ARBA" id="ARBA00048679"/>
    </source>
</evidence>
<dbReference type="FunFam" id="3.30.200.20:FF:000042">
    <property type="entry name" value="Aurora kinase A"/>
    <property type="match status" value="1"/>
</dbReference>
<feature type="domain" description="NAF" evidence="15">
    <location>
        <begin position="299"/>
        <end position="323"/>
    </location>
</feature>
<dbReference type="GO" id="GO:0007165">
    <property type="term" value="P:signal transduction"/>
    <property type="evidence" value="ECO:0007669"/>
    <property type="project" value="InterPro"/>
</dbReference>
<evidence type="ECO:0000256" key="13">
    <source>
        <dbReference type="RuleBase" id="RU000304"/>
    </source>
</evidence>
<feature type="domain" description="Protein kinase" evidence="14">
    <location>
        <begin position="21"/>
        <end position="275"/>
    </location>
</feature>
<evidence type="ECO:0000256" key="11">
    <source>
        <dbReference type="ARBA" id="ARBA00058225"/>
    </source>
</evidence>
<evidence type="ECO:0000256" key="4">
    <source>
        <dbReference type="ARBA" id="ARBA00022679"/>
    </source>
</evidence>
<accession>A0A834YRX1</accession>
<evidence type="ECO:0000256" key="5">
    <source>
        <dbReference type="ARBA" id="ARBA00022741"/>
    </source>
</evidence>
<evidence type="ECO:0000256" key="2">
    <source>
        <dbReference type="ARBA" id="ARBA00012513"/>
    </source>
</evidence>
<comment type="catalytic activity">
    <reaction evidence="10">
        <text>L-seryl-[protein] + ATP = O-phospho-L-seryl-[protein] + ADP + H(+)</text>
        <dbReference type="Rhea" id="RHEA:17989"/>
        <dbReference type="Rhea" id="RHEA-COMP:9863"/>
        <dbReference type="Rhea" id="RHEA-COMP:11604"/>
        <dbReference type="ChEBI" id="CHEBI:15378"/>
        <dbReference type="ChEBI" id="CHEBI:29999"/>
        <dbReference type="ChEBI" id="CHEBI:30616"/>
        <dbReference type="ChEBI" id="CHEBI:83421"/>
        <dbReference type="ChEBI" id="CHEBI:456216"/>
        <dbReference type="EC" id="2.7.11.1"/>
    </reaction>
</comment>
<dbReference type="AlphaFoldDB" id="A0A834YRX1"/>
<keyword evidence="8" id="KW-0464">Manganese</keyword>
<dbReference type="InterPro" id="IPR000719">
    <property type="entry name" value="Prot_kinase_dom"/>
</dbReference>
<dbReference type="Gene3D" id="1.10.510.10">
    <property type="entry name" value="Transferase(Phosphotransferase) domain 1"/>
    <property type="match status" value="1"/>
</dbReference>
<dbReference type="InterPro" id="IPR011009">
    <property type="entry name" value="Kinase-like_dom_sf"/>
</dbReference>
<dbReference type="PANTHER" id="PTHR43895:SF33">
    <property type="entry name" value="PROTEIN KINASE DOMAIN-CONTAINING PROTEIN"/>
    <property type="match status" value="1"/>
</dbReference>
<dbReference type="InterPro" id="IPR008271">
    <property type="entry name" value="Ser/Thr_kinase_AS"/>
</dbReference>
<gene>
    <name evidence="16" type="ORF">HHK36_020557</name>
</gene>
<dbReference type="GO" id="GO:0005524">
    <property type="term" value="F:ATP binding"/>
    <property type="evidence" value="ECO:0007669"/>
    <property type="project" value="UniProtKB-UniRule"/>
</dbReference>
<evidence type="ECO:0000256" key="12">
    <source>
        <dbReference type="PROSITE-ProRule" id="PRU10141"/>
    </source>
</evidence>
<dbReference type="OMA" id="MEPRIIC"/>
<feature type="binding site" evidence="12">
    <location>
        <position position="50"/>
    </location>
    <ligand>
        <name>ATP</name>
        <dbReference type="ChEBI" id="CHEBI:30616"/>
    </ligand>
</feature>
<dbReference type="InterPro" id="IPR004041">
    <property type="entry name" value="NAF_dom"/>
</dbReference>
<dbReference type="PROSITE" id="PS00107">
    <property type="entry name" value="PROTEIN_KINASE_ATP"/>
    <property type="match status" value="1"/>
</dbReference>
<dbReference type="InterPro" id="IPR018451">
    <property type="entry name" value="NAF/FISL_domain"/>
</dbReference>
<dbReference type="EC" id="2.7.11.1" evidence="2"/>
<keyword evidence="4" id="KW-0808">Transferase</keyword>
<dbReference type="FunFam" id="1.10.510.10:FF:000653">
    <property type="entry name" value="Non-specific serine/threonine protein kinase"/>
    <property type="match status" value="1"/>
</dbReference>
<evidence type="ECO:0000256" key="9">
    <source>
        <dbReference type="ARBA" id="ARBA00047899"/>
    </source>
</evidence>
<dbReference type="PROSITE" id="PS50816">
    <property type="entry name" value="NAF"/>
    <property type="match status" value="1"/>
</dbReference>
<dbReference type="GO" id="GO:0004674">
    <property type="term" value="F:protein serine/threonine kinase activity"/>
    <property type="evidence" value="ECO:0007669"/>
    <property type="project" value="UniProtKB-KW"/>
</dbReference>
<keyword evidence="7 12" id="KW-0067">ATP-binding</keyword>
<comment type="function">
    <text evidence="11">CIPK serine-threonine protein kinases interact with CBL proteins. Binding of a CBL protein to the regulatory NAF domain of CIPK protein lead to the activation of the kinase in a calcium-dependent manner.</text>
</comment>
<proteinExistence type="inferred from homology"/>
<reference evidence="16 17" key="1">
    <citation type="submission" date="2020-04" db="EMBL/GenBank/DDBJ databases">
        <title>Plant Genome Project.</title>
        <authorList>
            <person name="Zhang R.-G."/>
        </authorList>
    </citation>
    <scope>NUCLEOTIDE SEQUENCE [LARGE SCALE GENOMIC DNA]</scope>
    <source>
        <strain evidence="16">YNK0</strain>
        <tissue evidence="16">Leaf</tissue>
    </source>
</reference>
<comment type="similarity">
    <text evidence="1">Belongs to the protein kinase superfamily. CAMK Ser/Thr protein kinase family. SNF1 subfamily.</text>
</comment>
<dbReference type="Proteomes" id="UP000655225">
    <property type="component" value="Unassembled WGS sequence"/>
</dbReference>
<dbReference type="PROSITE" id="PS00108">
    <property type="entry name" value="PROTEIN_KINASE_ST"/>
    <property type="match status" value="1"/>
</dbReference>
<dbReference type="CDD" id="cd12195">
    <property type="entry name" value="CIPK_C"/>
    <property type="match status" value="1"/>
</dbReference>
<dbReference type="InterPro" id="IPR017441">
    <property type="entry name" value="Protein_kinase_ATP_BS"/>
</dbReference>
<dbReference type="Gene3D" id="3.30.310.80">
    <property type="entry name" value="Kinase associated domain 1, KA1"/>
    <property type="match status" value="1"/>
</dbReference>
<keyword evidence="6" id="KW-0418">Kinase</keyword>
<keyword evidence="5 12" id="KW-0547">Nucleotide-binding</keyword>
<evidence type="ECO:0000259" key="14">
    <source>
        <dbReference type="PROSITE" id="PS50011"/>
    </source>
</evidence>
<organism evidence="16 17">
    <name type="scientific">Tetracentron sinense</name>
    <name type="common">Spur-leaf</name>
    <dbReference type="NCBI Taxonomy" id="13715"/>
    <lineage>
        <taxon>Eukaryota</taxon>
        <taxon>Viridiplantae</taxon>
        <taxon>Streptophyta</taxon>
        <taxon>Embryophyta</taxon>
        <taxon>Tracheophyta</taxon>
        <taxon>Spermatophyta</taxon>
        <taxon>Magnoliopsida</taxon>
        <taxon>Trochodendrales</taxon>
        <taxon>Trochodendraceae</taxon>
        <taxon>Tetracentron</taxon>
    </lineage>
</organism>
<dbReference type="Pfam" id="PF00069">
    <property type="entry name" value="Pkinase"/>
    <property type="match status" value="1"/>
</dbReference>
<dbReference type="Gene3D" id="3.30.200.20">
    <property type="entry name" value="Phosphorylase Kinase, domain 1"/>
    <property type="match status" value="1"/>
</dbReference>
<evidence type="ECO:0000256" key="7">
    <source>
        <dbReference type="ARBA" id="ARBA00022840"/>
    </source>
</evidence>
<dbReference type="Pfam" id="PF03822">
    <property type="entry name" value="NAF"/>
    <property type="match status" value="1"/>
</dbReference>
<evidence type="ECO:0000256" key="8">
    <source>
        <dbReference type="ARBA" id="ARBA00023211"/>
    </source>
</evidence>